<dbReference type="Proteomes" id="UP000005090">
    <property type="component" value="Chromosome"/>
</dbReference>
<keyword evidence="2 4" id="KW-0472">Membrane</keyword>
<name>H8GPU4_METAL</name>
<dbReference type="Pfam" id="PF00691">
    <property type="entry name" value="OmpA"/>
    <property type="match status" value="1"/>
</dbReference>
<dbReference type="eggNOG" id="COG2885">
    <property type="taxonomic scope" value="Bacteria"/>
</dbReference>
<dbReference type="InterPro" id="IPR050330">
    <property type="entry name" value="Bact_OuterMem_StrucFunc"/>
</dbReference>
<reference evidence="6 7" key="1">
    <citation type="journal article" date="2013" name="Genome Announc.">
        <title>Genome Sequence of the Obligate Gammaproteobacterial Methanotroph Methylomicrobium album Strain BG8.</title>
        <authorList>
            <person name="Kits K.D."/>
            <person name="Kalyuzhnaya M.G."/>
            <person name="Klotz M.G."/>
            <person name="Jetten M.S."/>
            <person name="Op den Camp H.J."/>
            <person name="Vuilleumier S."/>
            <person name="Bringel F."/>
            <person name="Dispirito A.A."/>
            <person name="Murrell J.C."/>
            <person name="Bruce D."/>
            <person name="Cheng J.F."/>
            <person name="Copeland A."/>
            <person name="Goodwin L."/>
            <person name="Hauser L."/>
            <person name="Lajus A."/>
            <person name="Land M.L."/>
            <person name="Lapidus A."/>
            <person name="Lucas S."/>
            <person name="Medigue C."/>
            <person name="Pitluck S."/>
            <person name="Woyke T."/>
            <person name="Zeytun A."/>
            <person name="Stein L.Y."/>
        </authorList>
    </citation>
    <scope>NUCLEOTIDE SEQUENCE [LARGE SCALE GENOMIC DNA]</scope>
    <source>
        <strain evidence="6 7">BG8</strain>
    </source>
</reference>
<dbReference type="GO" id="GO:0009279">
    <property type="term" value="C:cell outer membrane"/>
    <property type="evidence" value="ECO:0007669"/>
    <property type="project" value="UniProtKB-SubCell"/>
</dbReference>
<dbReference type="CDD" id="cd07185">
    <property type="entry name" value="OmpA_C-like"/>
    <property type="match status" value="1"/>
</dbReference>
<evidence type="ECO:0000256" key="4">
    <source>
        <dbReference type="PROSITE-ProRule" id="PRU00473"/>
    </source>
</evidence>
<organism evidence="6 7">
    <name type="scientific">Methylomicrobium album BG8</name>
    <dbReference type="NCBI Taxonomy" id="686340"/>
    <lineage>
        <taxon>Bacteria</taxon>
        <taxon>Pseudomonadati</taxon>
        <taxon>Pseudomonadota</taxon>
        <taxon>Gammaproteobacteria</taxon>
        <taxon>Methylococcales</taxon>
        <taxon>Methylococcaceae</taxon>
        <taxon>Methylomicrobium</taxon>
    </lineage>
</organism>
<dbReference type="PROSITE" id="PS51257">
    <property type="entry name" value="PROKAR_LIPOPROTEIN"/>
    <property type="match status" value="1"/>
</dbReference>
<dbReference type="PRINTS" id="PR01021">
    <property type="entry name" value="OMPADOMAIN"/>
</dbReference>
<sequence length="237" mass="26119">MNRQFFYLPCAVIAAALAGCAQPPRKDIPLLTSEVDAVVLGDYGQSIHHEELAEENLEEAVKVLNHWKNDHYWNIEEGQYAVDSARAASQHRLESEKALCQWLTAVHSPNHHINEVAKHTAAHFKTGSATPYRTDHRAIAIMGRYLQSHPDAFADVTAYTDTVGNQASNQGLAERRAETVARLLVEHGAKSEQLRVKAVGEAEGPDNTPNQQHRVVMMSTDHPAYQDCAGLNAAGLK</sequence>
<dbReference type="InterPro" id="IPR006664">
    <property type="entry name" value="OMP_bac"/>
</dbReference>
<dbReference type="Gene3D" id="3.30.1330.60">
    <property type="entry name" value="OmpA-like domain"/>
    <property type="match status" value="1"/>
</dbReference>
<evidence type="ECO:0000313" key="6">
    <source>
        <dbReference type="EMBL" id="EIC29723.1"/>
    </source>
</evidence>
<protein>
    <submittedName>
        <fullName evidence="6">Outer membrane protein/peptidoglycan-associated (Lipo)protein</fullName>
    </submittedName>
</protein>
<evidence type="ECO:0000259" key="5">
    <source>
        <dbReference type="PROSITE" id="PS51123"/>
    </source>
</evidence>
<proteinExistence type="predicted"/>
<keyword evidence="3" id="KW-0998">Cell outer membrane</keyword>
<accession>H8GPU4</accession>
<dbReference type="HOGENOM" id="CLU_1198636_0_0_6"/>
<evidence type="ECO:0000256" key="3">
    <source>
        <dbReference type="ARBA" id="ARBA00023237"/>
    </source>
</evidence>
<feature type="domain" description="OmpA-like" evidence="5">
    <location>
        <begin position="116"/>
        <end position="222"/>
    </location>
</feature>
<dbReference type="AlphaFoldDB" id="H8GPU4"/>
<dbReference type="SUPFAM" id="SSF103088">
    <property type="entry name" value="OmpA-like"/>
    <property type="match status" value="1"/>
</dbReference>
<evidence type="ECO:0000256" key="2">
    <source>
        <dbReference type="ARBA" id="ARBA00023136"/>
    </source>
</evidence>
<dbReference type="STRING" id="686340.Metal_1958"/>
<evidence type="ECO:0000256" key="1">
    <source>
        <dbReference type="ARBA" id="ARBA00004442"/>
    </source>
</evidence>
<dbReference type="PANTHER" id="PTHR30329">
    <property type="entry name" value="STATOR ELEMENT OF FLAGELLAR MOTOR COMPLEX"/>
    <property type="match status" value="1"/>
</dbReference>
<keyword evidence="7" id="KW-1185">Reference proteome</keyword>
<dbReference type="PANTHER" id="PTHR30329:SF21">
    <property type="entry name" value="LIPOPROTEIN YIAD-RELATED"/>
    <property type="match status" value="1"/>
</dbReference>
<dbReference type="InterPro" id="IPR036737">
    <property type="entry name" value="OmpA-like_sf"/>
</dbReference>
<evidence type="ECO:0000313" key="7">
    <source>
        <dbReference type="Proteomes" id="UP000005090"/>
    </source>
</evidence>
<dbReference type="InterPro" id="IPR006665">
    <property type="entry name" value="OmpA-like"/>
</dbReference>
<gene>
    <name evidence="6" type="ORF">Metal_1958</name>
</gene>
<dbReference type="PROSITE" id="PS51123">
    <property type="entry name" value="OMPA_2"/>
    <property type="match status" value="1"/>
</dbReference>
<dbReference type="RefSeq" id="WP_005371794.1">
    <property type="nucleotide sequence ID" value="NZ_CM001475.1"/>
</dbReference>
<dbReference type="EMBL" id="CM001475">
    <property type="protein sequence ID" value="EIC29723.1"/>
    <property type="molecule type" value="Genomic_DNA"/>
</dbReference>
<comment type="subcellular location">
    <subcellularLocation>
        <location evidence="1">Cell outer membrane</location>
    </subcellularLocation>
</comment>